<proteinExistence type="predicted"/>
<protein>
    <recommendedName>
        <fullName evidence="2">Luciferase-like domain-containing protein</fullName>
    </recommendedName>
</protein>
<sequence length="51" mass="5782">EKTFTGTRDEIIGRLTNLSKAGYSQIAVQYNPGREDMVEDWAPILNEVKRA</sequence>
<reference evidence="1" key="1">
    <citation type="submission" date="2018-05" db="EMBL/GenBank/DDBJ databases">
        <authorList>
            <person name="Lanie J.A."/>
            <person name="Ng W.-L."/>
            <person name="Kazmierczak K.M."/>
            <person name="Andrzejewski T.M."/>
            <person name="Davidsen T.M."/>
            <person name="Wayne K.J."/>
            <person name="Tettelin H."/>
            <person name="Glass J.I."/>
            <person name="Rusch D."/>
            <person name="Podicherti R."/>
            <person name="Tsui H.-C.T."/>
            <person name="Winkler M.E."/>
        </authorList>
    </citation>
    <scope>NUCLEOTIDE SEQUENCE</scope>
</reference>
<dbReference type="AlphaFoldDB" id="A0A382QHZ4"/>
<evidence type="ECO:0008006" key="2">
    <source>
        <dbReference type="Google" id="ProtNLM"/>
    </source>
</evidence>
<name>A0A382QHZ4_9ZZZZ</name>
<feature type="non-terminal residue" evidence="1">
    <location>
        <position position="1"/>
    </location>
</feature>
<gene>
    <name evidence="1" type="ORF">METZ01_LOCUS338008</name>
</gene>
<evidence type="ECO:0000313" key="1">
    <source>
        <dbReference type="EMBL" id="SVC85154.1"/>
    </source>
</evidence>
<accession>A0A382QHZ4</accession>
<dbReference type="EMBL" id="UINC01114676">
    <property type="protein sequence ID" value="SVC85154.1"/>
    <property type="molecule type" value="Genomic_DNA"/>
</dbReference>
<organism evidence="1">
    <name type="scientific">marine metagenome</name>
    <dbReference type="NCBI Taxonomy" id="408172"/>
    <lineage>
        <taxon>unclassified sequences</taxon>
        <taxon>metagenomes</taxon>
        <taxon>ecological metagenomes</taxon>
    </lineage>
</organism>